<accession>A0A919K7J0</accession>
<dbReference type="RefSeq" id="WP_203787704.1">
    <property type="nucleotide sequence ID" value="NZ_BOMV01000080.1"/>
</dbReference>
<evidence type="ECO:0000256" key="1">
    <source>
        <dbReference type="SAM" id="Phobius"/>
    </source>
</evidence>
<feature type="transmembrane region" description="Helical" evidence="1">
    <location>
        <begin position="71"/>
        <end position="92"/>
    </location>
</feature>
<comment type="caution">
    <text evidence="2">The sequence shown here is derived from an EMBL/GenBank/DDBJ whole genome shotgun (WGS) entry which is preliminary data.</text>
</comment>
<feature type="transmembrane region" description="Helical" evidence="1">
    <location>
        <begin position="101"/>
        <end position="119"/>
    </location>
</feature>
<keyword evidence="1" id="KW-0472">Membrane</keyword>
<evidence type="ECO:0000313" key="3">
    <source>
        <dbReference type="Proteomes" id="UP000636960"/>
    </source>
</evidence>
<dbReference type="Proteomes" id="UP000636960">
    <property type="component" value="Unassembled WGS sequence"/>
</dbReference>
<feature type="transmembrane region" description="Helical" evidence="1">
    <location>
        <begin position="161"/>
        <end position="183"/>
    </location>
</feature>
<reference evidence="2" key="1">
    <citation type="submission" date="2021-01" db="EMBL/GenBank/DDBJ databases">
        <title>Whole genome shotgun sequence of Actinoplanes rishiriensis NBRC 108556.</title>
        <authorList>
            <person name="Komaki H."/>
            <person name="Tamura T."/>
        </authorList>
    </citation>
    <scope>NUCLEOTIDE SEQUENCE</scope>
    <source>
        <strain evidence="2">NBRC 108556</strain>
    </source>
</reference>
<keyword evidence="3" id="KW-1185">Reference proteome</keyword>
<sequence>MTGIDAPRAVRVAAWLTLAMVPVGLLLALHGLLELRWWGTGEASRLLALLGQLQEEYGLIPPALLRGRDGAVQLVVLGAAGMAYGILGFWILRGRLWARTWALAAGGLTFLVGLIGVGSDAAEAHTPGSYFAQMRGSAIPERIPAVRELFYPGWYSWAEDILQGLQVLVTLAAVIALIAAVIAHSEYFLPRASADAEPDEWDAALARMRQQTKPDPE</sequence>
<name>A0A919K7J0_9ACTN</name>
<keyword evidence="1" id="KW-1133">Transmembrane helix</keyword>
<keyword evidence="1" id="KW-0812">Transmembrane</keyword>
<evidence type="ECO:0000313" key="2">
    <source>
        <dbReference type="EMBL" id="GIF00198.1"/>
    </source>
</evidence>
<protein>
    <submittedName>
        <fullName evidence="2">Uncharacterized protein</fullName>
    </submittedName>
</protein>
<gene>
    <name evidence="2" type="ORF">Ari01nite_76620</name>
</gene>
<dbReference type="AlphaFoldDB" id="A0A919K7J0"/>
<feature type="transmembrane region" description="Helical" evidence="1">
    <location>
        <begin position="12"/>
        <end position="33"/>
    </location>
</feature>
<organism evidence="2 3">
    <name type="scientific">Paractinoplanes rishiriensis</name>
    <dbReference type="NCBI Taxonomy" id="1050105"/>
    <lineage>
        <taxon>Bacteria</taxon>
        <taxon>Bacillati</taxon>
        <taxon>Actinomycetota</taxon>
        <taxon>Actinomycetes</taxon>
        <taxon>Micromonosporales</taxon>
        <taxon>Micromonosporaceae</taxon>
        <taxon>Paractinoplanes</taxon>
    </lineage>
</organism>
<proteinExistence type="predicted"/>
<dbReference type="EMBL" id="BOMV01000080">
    <property type="protein sequence ID" value="GIF00198.1"/>
    <property type="molecule type" value="Genomic_DNA"/>
</dbReference>